<gene>
    <name evidence="6" type="ORF">LRAMOSA05407</name>
</gene>
<evidence type="ECO:0000256" key="1">
    <source>
        <dbReference type="ARBA" id="ARBA00004604"/>
    </source>
</evidence>
<dbReference type="Pfam" id="PF15341">
    <property type="entry name" value="SLX9"/>
    <property type="match status" value="1"/>
</dbReference>
<comment type="subcellular location">
    <subcellularLocation>
        <location evidence="1">Nucleus</location>
        <location evidence="1">Nucleolus</location>
    </subcellularLocation>
</comment>
<dbReference type="OrthoDB" id="18703at2759"/>
<evidence type="ECO:0000256" key="5">
    <source>
        <dbReference type="SAM" id="MobiDB-lite"/>
    </source>
</evidence>
<sequence length="146" mass="16795">MPKVKKPRSRPSDKGISKKRSQETPEVPVIPKDQRRKQRHDAWLEKLDARYSKKKQSKKQLNTDFSDFNDILESIHADTVASDNDPKKRLPVVPSSKLQRNKSKKRAEMQEIVRMQKVMNLSAFQQSPLAAIRQHVQNTFGSSSSS</sequence>
<dbReference type="AlphaFoldDB" id="A0A077X167"/>
<organism evidence="6">
    <name type="scientific">Lichtheimia ramosa</name>
    <dbReference type="NCBI Taxonomy" id="688394"/>
    <lineage>
        <taxon>Eukaryota</taxon>
        <taxon>Fungi</taxon>
        <taxon>Fungi incertae sedis</taxon>
        <taxon>Mucoromycota</taxon>
        <taxon>Mucoromycotina</taxon>
        <taxon>Mucoromycetes</taxon>
        <taxon>Mucorales</taxon>
        <taxon>Lichtheimiaceae</taxon>
        <taxon>Lichtheimia</taxon>
    </lineage>
</organism>
<name>A0A077X167_9FUNG</name>
<evidence type="ECO:0000256" key="2">
    <source>
        <dbReference type="ARBA" id="ARBA00011022"/>
    </source>
</evidence>
<comment type="similarity">
    <text evidence="2">Belongs to the SLX9 family.</text>
</comment>
<feature type="region of interest" description="Disordered" evidence="5">
    <location>
        <begin position="77"/>
        <end position="107"/>
    </location>
</feature>
<keyword evidence="4" id="KW-0539">Nucleus</keyword>
<dbReference type="GO" id="GO:0030688">
    <property type="term" value="C:preribosome, small subunit precursor"/>
    <property type="evidence" value="ECO:0007669"/>
    <property type="project" value="InterPro"/>
</dbReference>
<reference evidence="6" key="1">
    <citation type="journal article" date="2014" name="Genome Announc.">
        <title>De novo whole-genome sequence and genome annotation of Lichtheimia ramosa.</title>
        <authorList>
            <person name="Linde J."/>
            <person name="Schwartze V."/>
            <person name="Binder U."/>
            <person name="Lass-Florl C."/>
            <person name="Voigt K."/>
            <person name="Horn F."/>
        </authorList>
    </citation>
    <scope>NUCLEOTIDE SEQUENCE</scope>
    <source>
        <strain evidence="6">JMRC FSU:6197</strain>
    </source>
</reference>
<feature type="region of interest" description="Disordered" evidence="5">
    <location>
        <begin position="1"/>
        <end position="40"/>
    </location>
</feature>
<evidence type="ECO:0000313" key="6">
    <source>
        <dbReference type="EMBL" id="CDS13229.1"/>
    </source>
</evidence>
<proteinExistence type="inferred from homology"/>
<dbReference type="InterPro" id="IPR028160">
    <property type="entry name" value="Slx9-like"/>
</dbReference>
<dbReference type="GO" id="GO:0005730">
    <property type="term" value="C:nucleolus"/>
    <property type="evidence" value="ECO:0007669"/>
    <property type="project" value="UniProtKB-SubCell"/>
</dbReference>
<dbReference type="EMBL" id="LK023379">
    <property type="protein sequence ID" value="CDS13229.1"/>
    <property type="molecule type" value="Genomic_DNA"/>
</dbReference>
<accession>A0A077X167</accession>
<dbReference type="GO" id="GO:0030686">
    <property type="term" value="C:90S preribosome"/>
    <property type="evidence" value="ECO:0007669"/>
    <property type="project" value="InterPro"/>
</dbReference>
<dbReference type="PANTHER" id="PTHR31109:SF2">
    <property type="entry name" value="RIBOSOME BIOGENESIS PROTEIN SLX9 HOMOLOG"/>
    <property type="match status" value="1"/>
</dbReference>
<dbReference type="PANTHER" id="PTHR31109">
    <property type="entry name" value="PROTEIN FAM207A"/>
    <property type="match status" value="1"/>
</dbReference>
<protein>
    <recommendedName>
        <fullName evidence="3">Ribosome biogenesis protein SLX9</fullName>
    </recommendedName>
</protein>
<evidence type="ECO:0000256" key="4">
    <source>
        <dbReference type="ARBA" id="ARBA00023242"/>
    </source>
</evidence>
<evidence type="ECO:0000256" key="3">
    <source>
        <dbReference type="ARBA" id="ARBA00021321"/>
    </source>
</evidence>
<feature type="compositionally biased region" description="Basic and acidic residues" evidence="5">
    <location>
        <begin position="10"/>
        <end position="23"/>
    </location>
</feature>
<dbReference type="GO" id="GO:0000462">
    <property type="term" value="P:maturation of SSU-rRNA from tricistronic rRNA transcript (SSU-rRNA, 5.8S rRNA, LSU-rRNA)"/>
    <property type="evidence" value="ECO:0007669"/>
    <property type="project" value="InterPro"/>
</dbReference>